<dbReference type="PANTHER" id="PTHR34990">
    <property type="entry name" value="UDP-2,3-DIACYLGLUCOSAMINE HYDROLASE-RELATED"/>
    <property type="match status" value="1"/>
</dbReference>
<proteinExistence type="inferred from homology"/>
<evidence type="ECO:0000256" key="6">
    <source>
        <dbReference type="ARBA" id="ARBA00022801"/>
    </source>
</evidence>
<dbReference type="InterPro" id="IPR029052">
    <property type="entry name" value="Metallo-depent_PP-like"/>
</dbReference>
<dbReference type="CDD" id="cd07398">
    <property type="entry name" value="MPP_YbbF-LpxH"/>
    <property type="match status" value="1"/>
</dbReference>
<comment type="pathway">
    <text evidence="10">Glycolipid biosynthesis; lipid IV(A) biosynthesis; lipid IV(A) from (3R)-3-hydroxytetradecanoyl-[acyl-carrier-protein] and UDP-N-acetyl-alpha-D-glucosamine: step 4/6.</text>
</comment>
<feature type="binding site" evidence="10">
    <location>
        <position position="196"/>
    </location>
    <ligand>
        <name>substrate</name>
    </ligand>
</feature>
<comment type="caution">
    <text evidence="12">The sequence shown here is derived from an EMBL/GenBank/DDBJ whole genome shotgun (WGS) entry which is preliminary data.</text>
</comment>
<evidence type="ECO:0000259" key="11">
    <source>
        <dbReference type="Pfam" id="PF00149"/>
    </source>
</evidence>
<dbReference type="RefSeq" id="WP_369455306.1">
    <property type="nucleotide sequence ID" value="NZ_JBGCUO010000001.1"/>
</dbReference>
<gene>
    <name evidence="10" type="primary">lpxH</name>
    <name evidence="12" type="ORF">AB5I84_07885</name>
</gene>
<dbReference type="NCBIfam" id="TIGR01854">
    <property type="entry name" value="lipid_A_lpxH"/>
    <property type="match status" value="1"/>
</dbReference>
<organism evidence="12 13">
    <name type="scientific">Isoalcanivorax beigongshangi</name>
    <dbReference type="NCBI Taxonomy" id="3238810"/>
    <lineage>
        <taxon>Bacteria</taxon>
        <taxon>Pseudomonadati</taxon>
        <taxon>Pseudomonadota</taxon>
        <taxon>Gammaproteobacteria</taxon>
        <taxon>Oceanospirillales</taxon>
        <taxon>Alcanivoracaceae</taxon>
        <taxon>Isoalcanivorax</taxon>
    </lineage>
</organism>
<dbReference type="InterPro" id="IPR004843">
    <property type="entry name" value="Calcineurin-like_PHP"/>
</dbReference>
<accession>A0ABV4AGU0</accession>
<dbReference type="Pfam" id="PF00149">
    <property type="entry name" value="Metallophos"/>
    <property type="match status" value="1"/>
</dbReference>
<feature type="binding site" evidence="10">
    <location>
        <begin position="80"/>
        <end position="81"/>
    </location>
    <ligand>
        <name>substrate</name>
    </ligand>
</feature>
<feature type="binding site" evidence="10">
    <location>
        <position position="123"/>
    </location>
    <ligand>
        <name>substrate</name>
    </ligand>
</feature>
<evidence type="ECO:0000256" key="7">
    <source>
        <dbReference type="ARBA" id="ARBA00023098"/>
    </source>
</evidence>
<dbReference type="EMBL" id="JBGCUO010000001">
    <property type="protein sequence ID" value="MEY1662064.1"/>
    <property type="molecule type" value="Genomic_DNA"/>
</dbReference>
<feature type="binding site" evidence="10">
    <location>
        <position position="196"/>
    </location>
    <ligand>
        <name>Mn(2+)</name>
        <dbReference type="ChEBI" id="CHEBI:29035"/>
        <label>2</label>
    </ligand>
</feature>
<dbReference type="Proteomes" id="UP001562065">
    <property type="component" value="Unassembled WGS sequence"/>
</dbReference>
<evidence type="ECO:0000313" key="12">
    <source>
        <dbReference type="EMBL" id="MEY1662064.1"/>
    </source>
</evidence>
<evidence type="ECO:0000256" key="9">
    <source>
        <dbReference type="ARBA" id="ARBA00023211"/>
    </source>
</evidence>
<dbReference type="PANTHER" id="PTHR34990:SF1">
    <property type="entry name" value="UDP-2,3-DIACYLGLUCOSAMINE HYDROLASE"/>
    <property type="match status" value="1"/>
</dbReference>
<feature type="binding site" evidence="10">
    <location>
        <position position="198"/>
    </location>
    <ligand>
        <name>Mn(2+)</name>
        <dbReference type="ChEBI" id="CHEBI:29035"/>
        <label>1</label>
    </ligand>
</feature>
<feature type="binding site" evidence="10">
    <location>
        <position position="11"/>
    </location>
    <ligand>
        <name>Mn(2+)</name>
        <dbReference type="ChEBI" id="CHEBI:29035"/>
        <label>1</label>
    </ligand>
</feature>
<dbReference type="GO" id="GO:0016787">
    <property type="term" value="F:hydrolase activity"/>
    <property type="evidence" value="ECO:0007669"/>
    <property type="project" value="UniProtKB-KW"/>
</dbReference>
<feature type="domain" description="Calcineurin-like phosphoesterase" evidence="11">
    <location>
        <begin position="5"/>
        <end position="200"/>
    </location>
</feature>
<feature type="binding site" evidence="10">
    <location>
        <position position="42"/>
    </location>
    <ligand>
        <name>Mn(2+)</name>
        <dbReference type="ChEBI" id="CHEBI:29035"/>
        <label>2</label>
    </ligand>
</feature>
<feature type="binding site" evidence="10">
    <location>
        <position position="9"/>
    </location>
    <ligand>
        <name>Mn(2+)</name>
        <dbReference type="ChEBI" id="CHEBI:29035"/>
        <label>1</label>
    </ligand>
</feature>
<dbReference type="EC" id="3.6.1.54" evidence="10"/>
<feature type="binding site" evidence="10">
    <location>
        <position position="42"/>
    </location>
    <ligand>
        <name>Mn(2+)</name>
        <dbReference type="ChEBI" id="CHEBI:29035"/>
        <label>1</label>
    </ligand>
</feature>
<dbReference type="Gene3D" id="3.60.21.10">
    <property type="match status" value="1"/>
</dbReference>
<evidence type="ECO:0000313" key="13">
    <source>
        <dbReference type="Proteomes" id="UP001562065"/>
    </source>
</evidence>
<evidence type="ECO:0000256" key="1">
    <source>
        <dbReference type="ARBA" id="ARBA00022475"/>
    </source>
</evidence>
<dbReference type="SUPFAM" id="SSF56300">
    <property type="entry name" value="Metallo-dependent phosphatases"/>
    <property type="match status" value="1"/>
</dbReference>
<comment type="function">
    <text evidence="10">Hydrolyzes the pyrophosphate bond of UDP-2,3-diacylglucosamine to yield 2,3-diacylglucosamine 1-phosphate (lipid X) and UMP by catalyzing the attack of water at the alpha-P atom. Involved in the biosynthesis of lipid A, a phosphorylated glycolipid that anchors the lipopolysaccharide to the outer membrane of the cell.</text>
</comment>
<keyword evidence="6 10" id="KW-0378">Hydrolase</keyword>
<keyword evidence="3 10" id="KW-0997">Cell inner membrane</keyword>
<comment type="subcellular location">
    <subcellularLocation>
        <location evidence="10">Cell inner membrane</location>
        <topology evidence="10">Peripheral membrane protein</topology>
        <orientation evidence="10">Cytoplasmic side</orientation>
    </subcellularLocation>
</comment>
<evidence type="ECO:0000256" key="3">
    <source>
        <dbReference type="ARBA" id="ARBA00022519"/>
    </source>
</evidence>
<evidence type="ECO:0000256" key="5">
    <source>
        <dbReference type="ARBA" id="ARBA00022723"/>
    </source>
</evidence>
<keyword evidence="4 10" id="KW-0441">Lipid A biosynthesis</keyword>
<keyword evidence="5 10" id="KW-0479">Metal-binding</keyword>
<evidence type="ECO:0000256" key="2">
    <source>
        <dbReference type="ARBA" id="ARBA00022516"/>
    </source>
</evidence>
<evidence type="ECO:0000256" key="10">
    <source>
        <dbReference type="HAMAP-Rule" id="MF_00575"/>
    </source>
</evidence>
<comment type="cofactor">
    <cofactor evidence="10">
        <name>Mn(2+)</name>
        <dbReference type="ChEBI" id="CHEBI:29035"/>
    </cofactor>
    <text evidence="10">Binds 2 Mn(2+) ions per subunit in a binuclear metal center.</text>
</comment>
<keyword evidence="8 10" id="KW-0472">Membrane</keyword>
<feature type="binding site" evidence="10">
    <location>
        <position position="168"/>
    </location>
    <ligand>
        <name>substrate</name>
    </ligand>
</feature>
<dbReference type="HAMAP" id="MF_00575">
    <property type="entry name" value="LpxH"/>
    <property type="match status" value="1"/>
</dbReference>
<feature type="binding site" evidence="10">
    <location>
        <position position="115"/>
    </location>
    <ligand>
        <name>Mn(2+)</name>
        <dbReference type="ChEBI" id="CHEBI:29035"/>
        <label>2</label>
    </ligand>
</feature>
<keyword evidence="2 10" id="KW-0444">Lipid biosynthesis</keyword>
<name>A0ABV4AGU0_9GAMM</name>
<comment type="catalytic activity">
    <reaction evidence="10">
        <text>UDP-2-N,3-O-bis[(3R)-3-hydroxytetradecanoyl]-alpha-D-glucosamine + H2O = 2-N,3-O-bis[(3R)-3-hydroxytetradecanoyl]-alpha-D-glucosaminyl 1-phosphate + UMP + 2 H(+)</text>
        <dbReference type="Rhea" id="RHEA:25213"/>
        <dbReference type="ChEBI" id="CHEBI:15377"/>
        <dbReference type="ChEBI" id="CHEBI:15378"/>
        <dbReference type="ChEBI" id="CHEBI:57865"/>
        <dbReference type="ChEBI" id="CHEBI:57957"/>
        <dbReference type="ChEBI" id="CHEBI:78847"/>
        <dbReference type="EC" id="3.6.1.54"/>
    </reaction>
</comment>
<evidence type="ECO:0000256" key="4">
    <source>
        <dbReference type="ARBA" id="ARBA00022556"/>
    </source>
</evidence>
<sequence length="244" mass="27177">MNYSLLVSDLHLDAERPQHLAALKRLLADHAGQCDTLYVLGDLFETWIGDDDDSAFNLDAVAAFRAFSDKGSKLFFLHGNRDFLLGAQFAAQTGGTMLEEGTVVDLYGTPVLLMHGDNLCTLDEKYMAFRAQVRDPAWQADMLAKPLEQRRMIAQMLRMQSQQNNANKAENIMDVTPAEVVRTMEAAGVAELIHGHTHRPAVHEVRLTRGTGRRWVLGDWNDTGWLIRADATGQLALEEFALAP</sequence>
<comment type="similarity">
    <text evidence="10">Belongs to the LpxH family.</text>
</comment>
<protein>
    <recommendedName>
        <fullName evidence="10">UDP-2,3-diacylglucosamine hydrolase</fullName>
        <ecNumber evidence="10">3.6.1.54</ecNumber>
    </recommendedName>
    <alternativeName>
        <fullName evidence="10">UDP-2,3-diacylglucosamine diphosphatase</fullName>
    </alternativeName>
</protein>
<feature type="binding site" evidence="10">
    <location>
        <position position="165"/>
    </location>
    <ligand>
        <name>substrate</name>
    </ligand>
</feature>
<feature type="binding site" evidence="10">
    <location>
        <position position="161"/>
    </location>
    <ligand>
        <name>substrate</name>
    </ligand>
</feature>
<dbReference type="InterPro" id="IPR010138">
    <property type="entry name" value="UDP-diacylglucosamine_Hdrlase"/>
</dbReference>
<keyword evidence="9 10" id="KW-0464">Manganese</keyword>
<dbReference type="InterPro" id="IPR043461">
    <property type="entry name" value="LpxH-like"/>
</dbReference>
<dbReference type="NCBIfam" id="NF003743">
    <property type="entry name" value="PRK05340.1"/>
    <property type="match status" value="1"/>
</dbReference>
<keyword evidence="13" id="KW-1185">Reference proteome</keyword>
<keyword evidence="1 10" id="KW-1003">Cell membrane</keyword>
<reference evidence="12 13" key="1">
    <citation type="submission" date="2024-07" db="EMBL/GenBank/DDBJ databases">
        <authorList>
            <person name="Ren Q."/>
        </authorList>
    </citation>
    <scope>NUCLEOTIDE SEQUENCE [LARGE SCALE GENOMIC DNA]</scope>
    <source>
        <strain evidence="12 13">REN37</strain>
    </source>
</reference>
<evidence type="ECO:0000256" key="8">
    <source>
        <dbReference type="ARBA" id="ARBA00023136"/>
    </source>
</evidence>
<keyword evidence="7 10" id="KW-0443">Lipid metabolism</keyword>
<feature type="binding site" evidence="10">
    <location>
        <position position="80"/>
    </location>
    <ligand>
        <name>Mn(2+)</name>
        <dbReference type="ChEBI" id="CHEBI:29035"/>
        <label>2</label>
    </ligand>
</feature>